<sequence>MYLVGRIHEDTSFTANYQDKWNYIYEFYQPNKKGYTPTWDRISISKTGNALTYERILD</sequence>
<gene>
    <name evidence="1" type="ORF">ACFOET_08685</name>
</gene>
<keyword evidence="2" id="KW-1185">Reference proteome</keyword>
<dbReference type="RefSeq" id="WP_379021613.1">
    <property type="nucleotide sequence ID" value="NZ_JBHRTA010000029.1"/>
</dbReference>
<proteinExistence type="predicted"/>
<protein>
    <submittedName>
        <fullName evidence="1">Uncharacterized protein</fullName>
    </submittedName>
</protein>
<dbReference type="EMBL" id="JBHRTA010000029">
    <property type="protein sequence ID" value="MFC3197686.1"/>
    <property type="molecule type" value="Genomic_DNA"/>
</dbReference>
<dbReference type="Proteomes" id="UP001595526">
    <property type="component" value="Unassembled WGS sequence"/>
</dbReference>
<evidence type="ECO:0000313" key="2">
    <source>
        <dbReference type="Proteomes" id="UP001595526"/>
    </source>
</evidence>
<name>A0ABV7JI37_9SPHI</name>
<organism evidence="1 2">
    <name type="scientific">Parapedobacter deserti</name>
    <dbReference type="NCBI Taxonomy" id="1912957"/>
    <lineage>
        <taxon>Bacteria</taxon>
        <taxon>Pseudomonadati</taxon>
        <taxon>Bacteroidota</taxon>
        <taxon>Sphingobacteriia</taxon>
        <taxon>Sphingobacteriales</taxon>
        <taxon>Sphingobacteriaceae</taxon>
        <taxon>Parapedobacter</taxon>
    </lineage>
</organism>
<accession>A0ABV7JI37</accession>
<reference evidence="2" key="1">
    <citation type="journal article" date="2019" name="Int. J. Syst. Evol. Microbiol.">
        <title>The Global Catalogue of Microorganisms (GCM) 10K type strain sequencing project: providing services to taxonomists for standard genome sequencing and annotation.</title>
        <authorList>
            <consortium name="The Broad Institute Genomics Platform"/>
            <consortium name="The Broad Institute Genome Sequencing Center for Infectious Disease"/>
            <person name="Wu L."/>
            <person name="Ma J."/>
        </authorList>
    </citation>
    <scope>NUCLEOTIDE SEQUENCE [LARGE SCALE GENOMIC DNA]</scope>
    <source>
        <strain evidence="2">KCTC 52416</strain>
    </source>
</reference>
<evidence type="ECO:0000313" key="1">
    <source>
        <dbReference type="EMBL" id="MFC3197686.1"/>
    </source>
</evidence>
<comment type="caution">
    <text evidence="1">The sequence shown here is derived from an EMBL/GenBank/DDBJ whole genome shotgun (WGS) entry which is preliminary data.</text>
</comment>